<sequence length="288" mass="32582">MNTENILELNGVSKSYKDFTLQNVSFQLPKGSIMGLVGANGAGKSTTIKSILNLIRRDSGDIKVFGLDNTKHDQEIKERLGIVFDETYFHSVLKPKQINKFMKDIYKTWDEEQFLGFLKKLKIPLDKQIKDFSRGMKMKLSIAAAMSHGADLLILDEPTGGLDPVVRSEILDLFLEFIQDENKGILLSSHIITDLEKIADYITFLDNGKVVLSESKDEILYLYGVLKGSLDDLNRVDKGDIISVHRHRFGFEALVKHADRIRAKYPGMVVDPINIEDMMIFIAKEGQE</sequence>
<evidence type="ECO:0000256" key="3">
    <source>
        <dbReference type="ARBA" id="ARBA00022840"/>
    </source>
</evidence>
<dbReference type="RefSeq" id="WP_249293814.1">
    <property type="nucleotide sequence ID" value="NZ_JACRSV010000001.1"/>
</dbReference>
<evidence type="ECO:0000256" key="2">
    <source>
        <dbReference type="ARBA" id="ARBA00022741"/>
    </source>
</evidence>
<feature type="domain" description="ABC transporter" evidence="4">
    <location>
        <begin position="1"/>
        <end position="232"/>
    </location>
</feature>
<keyword evidence="2" id="KW-0547">Nucleotide-binding</keyword>
<keyword evidence="1" id="KW-0813">Transport</keyword>
<evidence type="ECO:0000313" key="6">
    <source>
        <dbReference type="Proteomes" id="UP000610760"/>
    </source>
</evidence>
<evidence type="ECO:0000259" key="4">
    <source>
        <dbReference type="PROSITE" id="PS50893"/>
    </source>
</evidence>
<dbReference type="SUPFAM" id="SSF52540">
    <property type="entry name" value="P-loop containing nucleoside triphosphate hydrolases"/>
    <property type="match status" value="1"/>
</dbReference>
<dbReference type="InterPro" id="IPR003593">
    <property type="entry name" value="AAA+_ATPase"/>
</dbReference>
<dbReference type="GO" id="GO:0005524">
    <property type="term" value="F:ATP binding"/>
    <property type="evidence" value="ECO:0007669"/>
    <property type="project" value="UniProtKB-KW"/>
</dbReference>
<dbReference type="AlphaFoldDB" id="A0A926I6J5"/>
<dbReference type="Proteomes" id="UP000610760">
    <property type="component" value="Unassembled WGS sequence"/>
</dbReference>
<comment type="caution">
    <text evidence="5">The sequence shown here is derived from an EMBL/GenBank/DDBJ whole genome shotgun (WGS) entry which is preliminary data.</text>
</comment>
<dbReference type="PANTHER" id="PTHR42939:SF3">
    <property type="entry name" value="ABC TRANSPORTER ATP-BINDING COMPONENT"/>
    <property type="match status" value="1"/>
</dbReference>
<dbReference type="SMART" id="SM00382">
    <property type="entry name" value="AAA"/>
    <property type="match status" value="1"/>
</dbReference>
<dbReference type="CDD" id="cd03230">
    <property type="entry name" value="ABC_DR_subfamily_A"/>
    <property type="match status" value="1"/>
</dbReference>
<dbReference type="InterPro" id="IPR051782">
    <property type="entry name" value="ABC_Transporter_VariousFunc"/>
</dbReference>
<evidence type="ECO:0000313" key="5">
    <source>
        <dbReference type="EMBL" id="MBC8558916.1"/>
    </source>
</evidence>
<gene>
    <name evidence="5" type="ORF">H8710_02410</name>
</gene>
<dbReference type="PANTHER" id="PTHR42939">
    <property type="entry name" value="ABC TRANSPORTER ATP-BINDING PROTEIN ALBC-RELATED"/>
    <property type="match status" value="1"/>
</dbReference>
<dbReference type="GO" id="GO:0016887">
    <property type="term" value="F:ATP hydrolysis activity"/>
    <property type="evidence" value="ECO:0007669"/>
    <property type="project" value="InterPro"/>
</dbReference>
<reference evidence="5" key="1">
    <citation type="submission" date="2020-08" db="EMBL/GenBank/DDBJ databases">
        <title>Genome public.</title>
        <authorList>
            <person name="Liu C."/>
            <person name="Sun Q."/>
        </authorList>
    </citation>
    <scope>NUCLEOTIDE SEQUENCE</scope>
    <source>
        <strain evidence="5">NSJ-33</strain>
    </source>
</reference>
<dbReference type="InterPro" id="IPR027417">
    <property type="entry name" value="P-loop_NTPase"/>
</dbReference>
<name>A0A926I6J5_9FIRM</name>
<dbReference type="PROSITE" id="PS50893">
    <property type="entry name" value="ABC_TRANSPORTER_2"/>
    <property type="match status" value="1"/>
</dbReference>
<accession>A0A926I6J5</accession>
<keyword evidence="3 5" id="KW-0067">ATP-binding</keyword>
<dbReference type="InterPro" id="IPR003439">
    <property type="entry name" value="ABC_transporter-like_ATP-bd"/>
</dbReference>
<evidence type="ECO:0000256" key="1">
    <source>
        <dbReference type="ARBA" id="ARBA00022448"/>
    </source>
</evidence>
<protein>
    <submittedName>
        <fullName evidence="5">ABC transporter ATP-binding protein</fullName>
    </submittedName>
</protein>
<proteinExistence type="predicted"/>
<keyword evidence="6" id="KW-1185">Reference proteome</keyword>
<dbReference type="Gene3D" id="3.40.50.300">
    <property type="entry name" value="P-loop containing nucleotide triphosphate hydrolases"/>
    <property type="match status" value="1"/>
</dbReference>
<dbReference type="EMBL" id="JACRSV010000001">
    <property type="protein sequence ID" value="MBC8558916.1"/>
    <property type="molecule type" value="Genomic_DNA"/>
</dbReference>
<organism evidence="5 6">
    <name type="scientific">Fumia xinanensis</name>
    <dbReference type="NCBI Taxonomy" id="2763659"/>
    <lineage>
        <taxon>Bacteria</taxon>
        <taxon>Bacillati</taxon>
        <taxon>Bacillota</taxon>
        <taxon>Clostridia</taxon>
        <taxon>Eubacteriales</taxon>
        <taxon>Oscillospiraceae</taxon>
        <taxon>Fumia</taxon>
    </lineage>
</organism>
<dbReference type="Pfam" id="PF00005">
    <property type="entry name" value="ABC_tran"/>
    <property type="match status" value="1"/>
</dbReference>